<keyword evidence="1" id="KW-0812">Transmembrane</keyword>
<dbReference type="EMBL" id="JARJCM010000113">
    <property type="protein sequence ID" value="KAJ7028364.1"/>
    <property type="molecule type" value="Genomic_DNA"/>
</dbReference>
<gene>
    <name evidence="3" type="ORF">C8F04DRAFT_1119801</name>
</gene>
<dbReference type="AlphaFoldDB" id="A0AAD6SIY2"/>
<keyword evidence="1" id="KW-1133">Transmembrane helix</keyword>
<accession>A0AAD6SIY2</accession>
<sequence length="279" mass="31443">MSLTNPESNFQLVSRVNVGMLAALTYDTILCINQEYRFVWKSPWNLVKWLYLWTRYSTFVDTALSVQLKTQLHLDESACHAATTFIRVFAIVGIMVTEVILTMRTYAIYGRPTKLLVFFVIMWSAICGVNIWGMIQWSNTLVQVPGSPAHSCNLDSSTNAGLVCYRSLLAGDSVIVLLTAWSALRTFSLSRSAHRNSTLVTTFYRDGLLFYVAILWILIADVSLENETVPGLKFIADAPLRVMQSLLACRLVIHARAVAAEENAFPEETELDDWQTAHY</sequence>
<name>A0AAD6SIY2_9AGAR</name>
<feature type="transmembrane region" description="Helical" evidence="1">
    <location>
        <begin position="208"/>
        <end position="224"/>
    </location>
</feature>
<feature type="transmembrane region" description="Helical" evidence="1">
    <location>
        <begin position="84"/>
        <end position="103"/>
    </location>
</feature>
<dbReference type="Pfam" id="PF20151">
    <property type="entry name" value="DUF6533"/>
    <property type="match status" value="1"/>
</dbReference>
<comment type="caution">
    <text evidence="3">The sequence shown here is derived from an EMBL/GenBank/DDBJ whole genome shotgun (WGS) entry which is preliminary data.</text>
</comment>
<keyword evidence="4" id="KW-1185">Reference proteome</keyword>
<proteinExistence type="predicted"/>
<feature type="domain" description="DUF6533" evidence="2">
    <location>
        <begin position="17"/>
        <end position="59"/>
    </location>
</feature>
<feature type="transmembrane region" description="Helical" evidence="1">
    <location>
        <begin position="115"/>
        <end position="135"/>
    </location>
</feature>
<feature type="transmembrane region" description="Helical" evidence="1">
    <location>
        <begin position="168"/>
        <end position="187"/>
    </location>
</feature>
<dbReference type="Proteomes" id="UP001218188">
    <property type="component" value="Unassembled WGS sequence"/>
</dbReference>
<keyword evidence="1" id="KW-0472">Membrane</keyword>
<organism evidence="3 4">
    <name type="scientific">Mycena alexandri</name>
    <dbReference type="NCBI Taxonomy" id="1745969"/>
    <lineage>
        <taxon>Eukaryota</taxon>
        <taxon>Fungi</taxon>
        <taxon>Dikarya</taxon>
        <taxon>Basidiomycota</taxon>
        <taxon>Agaricomycotina</taxon>
        <taxon>Agaricomycetes</taxon>
        <taxon>Agaricomycetidae</taxon>
        <taxon>Agaricales</taxon>
        <taxon>Marasmiineae</taxon>
        <taxon>Mycenaceae</taxon>
        <taxon>Mycena</taxon>
    </lineage>
</organism>
<protein>
    <recommendedName>
        <fullName evidence="2">DUF6533 domain-containing protein</fullName>
    </recommendedName>
</protein>
<reference evidence="3" key="1">
    <citation type="submission" date="2023-03" db="EMBL/GenBank/DDBJ databases">
        <title>Massive genome expansion in bonnet fungi (Mycena s.s.) driven by repeated elements and novel gene families across ecological guilds.</title>
        <authorList>
            <consortium name="Lawrence Berkeley National Laboratory"/>
            <person name="Harder C.B."/>
            <person name="Miyauchi S."/>
            <person name="Viragh M."/>
            <person name="Kuo A."/>
            <person name="Thoen E."/>
            <person name="Andreopoulos B."/>
            <person name="Lu D."/>
            <person name="Skrede I."/>
            <person name="Drula E."/>
            <person name="Henrissat B."/>
            <person name="Morin E."/>
            <person name="Kohler A."/>
            <person name="Barry K."/>
            <person name="LaButti K."/>
            <person name="Morin E."/>
            <person name="Salamov A."/>
            <person name="Lipzen A."/>
            <person name="Mereny Z."/>
            <person name="Hegedus B."/>
            <person name="Baldrian P."/>
            <person name="Stursova M."/>
            <person name="Weitz H."/>
            <person name="Taylor A."/>
            <person name="Grigoriev I.V."/>
            <person name="Nagy L.G."/>
            <person name="Martin F."/>
            <person name="Kauserud H."/>
        </authorList>
    </citation>
    <scope>NUCLEOTIDE SEQUENCE</scope>
    <source>
        <strain evidence="3">CBHHK200</strain>
    </source>
</reference>
<evidence type="ECO:0000256" key="1">
    <source>
        <dbReference type="SAM" id="Phobius"/>
    </source>
</evidence>
<evidence type="ECO:0000313" key="3">
    <source>
        <dbReference type="EMBL" id="KAJ7028364.1"/>
    </source>
</evidence>
<evidence type="ECO:0000313" key="4">
    <source>
        <dbReference type="Proteomes" id="UP001218188"/>
    </source>
</evidence>
<dbReference type="InterPro" id="IPR045340">
    <property type="entry name" value="DUF6533"/>
</dbReference>
<evidence type="ECO:0000259" key="2">
    <source>
        <dbReference type="Pfam" id="PF20151"/>
    </source>
</evidence>